<comment type="caution">
    <text evidence="1">The sequence shown here is derived from an EMBL/GenBank/DDBJ whole genome shotgun (WGS) entry which is preliminary data.</text>
</comment>
<evidence type="ECO:0000313" key="1">
    <source>
        <dbReference type="EMBL" id="GFO29705.1"/>
    </source>
</evidence>
<sequence length="118" mass="13291">TKVRKRLYSKATGAAHYNDNIRECFRATVGVRQGSLLSPTLFNIFLPSNISNALGDHSNHCTNGRTITTFATEQCPRKEKERQAEQKWQDNLLERISLKLDEASMEANNRVGLEKVAA</sequence>
<gene>
    <name evidence="1" type="ORF">PoB_005621000</name>
</gene>
<protein>
    <recommendedName>
        <fullName evidence="3">Reverse transcriptase domain-containing protein</fullName>
    </recommendedName>
</protein>
<organism evidence="1 2">
    <name type="scientific">Plakobranchus ocellatus</name>
    <dbReference type="NCBI Taxonomy" id="259542"/>
    <lineage>
        <taxon>Eukaryota</taxon>
        <taxon>Metazoa</taxon>
        <taxon>Spiralia</taxon>
        <taxon>Lophotrochozoa</taxon>
        <taxon>Mollusca</taxon>
        <taxon>Gastropoda</taxon>
        <taxon>Heterobranchia</taxon>
        <taxon>Euthyneura</taxon>
        <taxon>Panpulmonata</taxon>
        <taxon>Sacoglossa</taxon>
        <taxon>Placobranchoidea</taxon>
        <taxon>Plakobranchidae</taxon>
        <taxon>Plakobranchus</taxon>
    </lineage>
</organism>
<name>A0AAV4CDG7_9GAST</name>
<proteinExistence type="predicted"/>
<keyword evidence="2" id="KW-1185">Reference proteome</keyword>
<evidence type="ECO:0008006" key="3">
    <source>
        <dbReference type="Google" id="ProtNLM"/>
    </source>
</evidence>
<dbReference type="Proteomes" id="UP000735302">
    <property type="component" value="Unassembled WGS sequence"/>
</dbReference>
<dbReference type="EMBL" id="BLXT01006190">
    <property type="protein sequence ID" value="GFO29705.1"/>
    <property type="molecule type" value="Genomic_DNA"/>
</dbReference>
<evidence type="ECO:0000313" key="2">
    <source>
        <dbReference type="Proteomes" id="UP000735302"/>
    </source>
</evidence>
<feature type="non-terminal residue" evidence="1">
    <location>
        <position position="1"/>
    </location>
</feature>
<accession>A0AAV4CDG7</accession>
<dbReference type="AlphaFoldDB" id="A0AAV4CDG7"/>
<reference evidence="1 2" key="1">
    <citation type="journal article" date="2021" name="Elife">
        <title>Chloroplast acquisition without the gene transfer in kleptoplastic sea slugs, Plakobranchus ocellatus.</title>
        <authorList>
            <person name="Maeda T."/>
            <person name="Takahashi S."/>
            <person name="Yoshida T."/>
            <person name="Shimamura S."/>
            <person name="Takaki Y."/>
            <person name="Nagai Y."/>
            <person name="Toyoda A."/>
            <person name="Suzuki Y."/>
            <person name="Arimoto A."/>
            <person name="Ishii H."/>
            <person name="Satoh N."/>
            <person name="Nishiyama T."/>
            <person name="Hasebe M."/>
            <person name="Maruyama T."/>
            <person name="Minagawa J."/>
            <person name="Obokata J."/>
            <person name="Shigenobu S."/>
        </authorList>
    </citation>
    <scope>NUCLEOTIDE SEQUENCE [LARGE SCALE GENOMIC DNA]</scope>
</reference>